<evidence type="ECO:0000313" key="3">
    <source>
        <dbReference type="Proteomes" id="UP001154252"/>
    </source>
</evidence>
<dbReference type="EMBL" id="CAJVRC010000875">
    <property type="protein sequence ID" value="CAG8902298.1"/>
    <property type="molecule type" value="Genomic_DNA"/>
</dbReference>
<accession>A0A9W4P497</accession>
<evidence type="ECO:0000256" key="1">
    <source>
        <dbReference type="SAM" id="MobiDB-lite"/>
    </source>
</evidence>
<sequence length="617" mass="69091">MAESTGLIDDMDDMIDWINHEAHTPNPVSDQLSGTRCDHLDFTHNLDISQGVDNFPATRNVINHAFITNGKIRNTAMDNVICINVTMRRPRIKNTIILNYVDINQILTFATLDNADISAASVSNSIIVTSNVDDCDVANSTLTNIELINPIFCPFLFPELPFPVQDNLSDAEEQVDYNITPYTSFDTPGITTQNQDLSNPSTQNIQGGHRIDAHVATQSSLNLLEEARASSQGSIPEIGSHEEHNSEGQLEISTENVSILPNVLSPIGIYATPISDCSTPCDKVATPPYTPKRRTREQLASQGKRKRQTEPKPRVGNTNENVLTLLKKCVCGSKSEKLNNKQAQEVQTVADYMVSDDLRTSLQSHLAIWQENLSTRGHALGFPLLEKSPTAAAKYFELFQSNRLLKYSLEHRMALVSFYLIYLEIAREMRVNEDRGNYKPRSEDNRFTTMANDKILEAIHGVKVQSFSKEELDSGRALMNEYHRWGKRWWTLASGTGLGVLLIPGEQLAMAITEKFTMSQMNALMTYINAARPGCLSFFKSLESITKAMMFGQLPGDLVKAVKETERGLLGRTTLIRVNEQDEMSLSSQEDSHSWKDVKMESIVMQKAALFFYDLKL</sequence>
<evidence type="ECO:0000313" key="2">
    <source>
        <dbReference type="EMBL" id="CAG8902298.1"/>
    </source>
</evidence>
<dbReference type="Proteomes" id="UP001154252">
    <property type="component" value="Unassembled WGS sequence"/>
</dbReference>
<feature type="region of interest" description="Disordered" evidence="1">
    <location>
        <begin position="227"/>
        <end position="251"/>
    </location>
</feature>
<dbReference type="AlphaFoldDB" id="A0A9W4P497"/>
<protein>
    <submittedName>
        <fullName evidence="2">Uncharacterized protein</fullName>
    </submittedName>
</protein>
<reference evidence="2" key="1">
    <citation type="submission" date="2021-07" db="EMBL/GenBank/DDBJ databases">
        <authorList>
            <person name="Branca A.L. A."/>
        </authorList>
    </citation>
    <scope>NUCLEOTIDE SEQUENCE</scope>
</reference>
<gene>
    <name evidence="2" type="ORF">PEGY_LOCUS6750</name>
</gene>
<dbReference type="SUPFAM" id="SSF141571">
    <property type="entry name" value="Pentapeptide repeat-like"/>
    <property type="match status" value="1"/>
</dbReference>
<organism evidence="2 3">
    <name type="scientific">Penicillium egyptiacum</name>
    <dbReference type="NCBI Taxonomy" id="1303716"/>
    <lineage>
        <taxon>Eukaryota</taxon>
        <taxon>Fungi</taxon>
        <taxon>Dikarya</taxon>
        <taxon>Ascomycota</taxon>
        <taxon>Pezizomycotina</taxon>
        <taxon>Eurotiomycetes</taxon>
        <taxon>Eurotiomycetidae</taxon>
        <taxon>Eurotiales</taxon>
        <taxon>Aspergillaceae</taxon>
        <taxon>Penicillium</taxon>
    </lineage>
</organism>
<keyword evidence="3" id="KW-1185">Reference proteome</keyword>
<proteinExistence type="predicted"/>
<comment type="caution">
    <text evidence="2">The sequence shown here is derived from an EMBL/GenBank/DDBJ whole genome shotgun (WGS) entry which is preliminary data.</text>
</comment>
<dbReference type="OrthoDB" id="4282431at2759"/>
<name>A0A9W4P497_9EURO</name>
<feature type="region of interest" description="Disordered" evidence="1">
    <location>
        <begin position="280"/>
        <end position="318"/>
    </location>
</feature>